<evidence type="ECO:0000256" key="1">
    <source>
        <dbReference type="SAM" id="SignalP"/>
    </source>
</evidence>
<feature type="chain" id="PRO_5038833444" evidence="1">
    <location>
        <begin position="20"/>
        <end position="278"/>
    </location>
</feature>
<gene>
    <name evidence="2" type="ORF">IAA81_00370</name>
</gene>
<evidence type="ECO:0000313" key="2">
    <source>
        <dbReference type="EMBL" id="MBO8456666.1"/>
    </source>
</evidence>
<dbReference type="AlphaFoldDB" id="A0A9D9HMP6"/>
<dbReference type="EMBL" id="JADIMM010000007">
    <property type="protein sequence ID" value="MBO8456666.1"/>
    <property type="molecule type" value="Genomic_DNA"/>
</dbReference>
<organism evidence="2 3">
    <name type="scientific">Candidatus Gallitreponema excrementavium</name>
    <dbReference type="NCBI Taxonomy" id="2840840"/>
    <lineage>
        <taxon>Bacteria</taxon>
        <taxon>Pseudomonadati</taxon>
        <taxon>Spirochaetota</taxon>
        <taxon>Spirochaetia</taxon>
        <taxon>Spirochaetales</taxon>
        <taxon>Candidatus Gallitreponema</taxon>
    </lineage>
</organism>
<keyword evidence="1" id="KW-0732">Signal</keyword>
<proteinExistence type="predicted"/>
<comment type="caution">
    <text evidence="2">The sequence shown here is derived from an EMBL/GenBank/DDBJ whole genome shotgun (WGS) entry which is preliminary data.</text>
</comment>
<protein>
    <submittedName>
        <fullName evidence="2">Uncharacterized protein</fullName>
    </submittedName>
</protein>
<reference evidence="2" key="2">
    <citation type="journal article" date="2021" name="PeerJ">
        <title>Extensive microbial diversity within the chicken gut microbiome revealed by metagenomics and culture.</title>
        <authorList>
            <person name="Gilroy R."/>
            <person name="Ravi A."/>
            <person name="Getino M."/>
            <person name="Pursley I."/>
            <person name="Horton D.L."/>
            <person name="Alikhan N.F."/>
            <person name="Baker D."/>
            <person name="Gharbi K."/>
            <person name="Hall N."/>
            <person name="Watson M."/>
            <person name="Adriaenssens E.M."/>
            <person name="Foster-Nyarko E."/>
            <person name="Jarju S."/>
            <person name="Secka A."/>
            <person name="Antonio M."/>
            <person name="Oren A."/>
            <person name="Chaudhuri R.R."/>
            <person name="La Ragione R."/>
            <person name="Hildebrand F."/>
            <person name="Pallen M.J."/>
        </authorList>
    </citation>
    <scope>NUCLEOTIDE SEQUENCE</scope>
    <source>
        <strain evidence="2">10532</strain>
    </source>
</reference>
<feature type="signal peptide" evidence="1">
    <location>
        <begin position="1"/>
        <end position="19"/>
    </location>
</feature>
<accession>A0A9D9HMP6</accession>
<dbReference type="Proteomes" id="UP000823638">
    <property type="component" value="Unassembled WGS sequence"/>
</dbReference>
<reference evidence="2" key="1">
    <citation type="submission" date="2020-10" db="EMBL/GenBank/DDBJ databases">
        <authorList>
            <person name="Gilroy R."/>
        </authorList>
    </citation>
    <scope>NUCLEOTIDE SEQUENCE</scope>
    <source>
        <strain evidence="2">10532</strain>
    </source>
</reference>
<evidence type="ECO:0000313" key="3">
    <source>
        <dbReference type="Proteomes" id="UP000823638"/>
    </source>
</evidence>
<sequence>MKVNFCILVLGFICSAVMSNDKFIPIPPLNSFGVNSGYSGMPQAPEPPAVPVDGSGAYKVPEFKMTESVSKKSNTKTEQKKSDVNEGLVAAGILSSTGSLSGASSYLDTLLKNSYGNISGTDGNAGEKALLEEILKTLNSLENNKTENPGSRESAQDVKSSLPEILRLSAPGYDILTGCSLIISSSLSEKGDFLVTGDRTYNAGLNLDLTETFYMLFTKISDEIYQVDFQVTQSMENPGSFFYRAAENPPMVAKKTGNLLAVTGASNPLKLDILVRLP</sequence>
<name>A0A9D9HMP6_9SPIR</name>